<keyword evidence="11 16" id="KW-1133">Transmembrane helix</keyword>
<evidence type="ECO:0000256" key="10">
    <source>
        <dbReference type="ARBA" id="ARBA00022833"/>
    </source>
</evidence>
<evidence type="ECO:0000256" key="8">
    <source>
        <dbReference type="ARBA" id="ARBA00022771"/>
    </source>
</evidence>
<evidence type="ECO:0000256" key="6">
    <source>
        <dbReference type="ARBA" id="ARBA00022692"/>
    </source>
</evidence>
<gene>
    <name evidence="18" type="ORF">SLEP1_g13630</name>
</gene>
<dbReference type="EMBL" id="BPVZ01000016">
    <property type="protein sequence ID" value="GKV01030.1"/>
    <property type="molecule type" value="Genomic_DNA"/>
</dbReference>
<dbReference type="EC" id="2.3.2.27" evidence="4"/>
<dbReference type="GO" id="GO:0008270">
    <property type="term" value="F:zinc ion binding"/>
    <property type="evidence" value="ECO:0007669"/>
    <property type="project" value="UniProtKB-KW"/>
</dbReference>
<accession>A0AAV5IL16</accession>
<keyword evidence="9" id="KW-0833">Ubl conjugation pathway</keyword>
<reference evidence="18 19" key="1">
    <citation type="journal article" date="2021" name="Commun. Biol.">
        <title>The genome of Shorea leprosula (Dipterocarpaceae) highlights the ecological relevance of drought in aseasonal tropical rainforests.</title>
        <authorList>
            <person name="Ng K.K.S."/>
            <person name="Kobayashi M.J."/>
            <person name="Fawcett J.A."/>
            <person name="Hatakeyama M."/>
            <person name="Paape T."/>
            <person name="Ng C.H."/>
            <person name="Ang C.C."/>
            <person name="Tnah L.H."/>
            <person name="Lee C.T."/>
            <person name="Nishiyama T."/>
            <person name="Sese J."/>
            <person name="O'Brien M.J."/>
            <person name="Copetti D."/>
            <person name="Mohd Noor M.I."/>
            <person name="Ong R.C."/>
            <person name="Putra M."/>
            <person name="Sireger I.Z."/>
            <person name="Indrioko S."/>
            <person name="Kosugi Y."/>
            <person name="Izuno A."/>
            <person name="Isagi Y."/>
            <person name="Lee S.L."/>
            <person name="Shimizu K.K."/>
        </authorList>
    </citation>
    <scope>NUCLEOTIDE SEQUENCE [LARGE SCALE GENOMIC DNA]</scope>
    <source>
        <strain evidence="18">214</strain>
    </source>
</reference>
<dbReference type="Pfam" id="PF13639">
    <property type="entry name" value="zf-RING_2"/>
    <property type="match status" value="1"/>
</dbReference>
<dbReference type="InterPro" id="IPR013083">
    <property type="entry name" value="Znf_RING/FYVE/PHD"/>
</dbReference>
<evidence type="ECO:0000256" key="1">
    <source>
        <dbReference type="ARBA" id="ARBA00000900"/>
    </source>
</evidence>
<evidence type="ECO:0000256" key="16">
    <source>
        <dbReference type="SAM" id="Phobius"/>
    </source>
</evidence>
<dbReference type="AlphaFoldDB" id="A0AAV5IL16"/>
<keyword evidence="8 14" id="KW-0863">Zinc-finger</keyword>
<feature type="region of interest" description="Disordered" evidence="15">
    <location>
        <begin position="1"/>
        <end position="20"/>
    </location>
</feature>
<organism evidence="18 19">
    <name type="scientific">Rubroshorea leprosula</name>
    <dbReference type="NCBI Taxonomy" id="152421"/>
    <lineage>
        <taxon>Eukaryota</taxon>
        <taxon>Viridiplantae</taxon>
        <taxon>Streptophyta</taxon>
        <taxon>Embryophyta</taxon>
        <taxon>Tracheophyta</taxon>
        <taxon>Spermatophyta</taxon>
        <taxon>Magnoliopsida</taxon>
        <taxon>eudicotyledons</taxon>
        <taxon>Gunneridae</taxon>
        <taxon>Pentapetalae</taxon>
        <taxon>rosids</taxon>
        <taxon>malvids</taxon>
        <taxon>Malvales</taxon>
        <taxon>Dipterocarpaceae</taxon>
        <taxon>Rubroshorea</taxon>
    </lineage>
</organism>
<dbReference type="SMART" id="SM00184">
    <property type="entry name" value="RING"/>
    <property type="match status" value="1"/>
</dbReference>
<evidence type="ECO:0000256" key="5">
    <source>
        <dbReference type="ARBA" id="ARBA00022679"/>
    </source>
</evidence>
<feature type="region of interest" description="Disordered" evidence="15">
    <location>
        <begin position="79"/>
        <end position="101"/>
    </location>
</feature>
<evidence type="ECO:0000313" key="18">
    <source>
        <dbReference type="EMBL" id="GKV01030.1"/>
    </source>
</evidence>
<evidence type="ECO:0000256" key="14">
    <source>
        <dbReference type="PROSITE-ProRule" id="PRU00175"/>
    </source>
</evidence>
<evidence type="ECO:0000256" key="15">
    <source>
        <dbReference type="SAM" id="MobiDB-lite"/>
    </source>
</evidence>
<keyword evidence="12 16" id="KW-0472">Membrane</keyword>
<evidence type="ECO:0000259" key="17">
    <source>
        <dbReference type="PROSITE" id="PS50089"/>
    </source>
</evidence>
<evidence type="ECO:0000256" key="13">
    <source>
        <dbReference type="ARBA" id="ARBA00024209"/>
    </source>
</evidence>
<evidence type="ECO:0000256" key="12">
    <source>
        <dbReference type="ARBA" id="ARBA00023136"/>
    </source>
</evidence>
<dbReference type="PROSITE" id="PS50089">
    <property type="entry name" value="ZF_RING_2"/>
    <property type="match status" value="1"/>
</dbReference>
<dbReference type="SUPFAM" id="SSF57850">
    <property type="entry name" value="RING/U-box"/>
    <property type="match status" value="1"/>
</dbReference>
<dbReference type="GO" id="GO:0016020">
    <property type="term" value="C:membrane"/>
    <property type="evidence" value="ECO:0007669"/>
    <property type="project" value="UniProtKB-SubCell"/>
</dbReference>
<evidence type="ECO:0000313" key="19">
    <source>
        <dbReference type="Proteomes" id="UP001054252"/>
    </source>
</evidence>
<name>A0AAV5IL16_9ROSI</name>
<dbReference type="GO" id="GO:0016567">
    <property type="term" value="P:protein ubiquitination"/>
    <property type="evidence" value="ECO:0007669"/>
    <property type="project" value="InterPro"/>
</dbReference>
<evidence type="ECO:0000256" key="7">
    <source>
        <dbReference type="ARBA" id="ARBA00022723"/>
    </source>
</evidence>
<keyword evidence="5" id="KW-0808">Transferase</keyword>
<comment type="similarity">
    <text evidence="13">Belongs to the RING-type zinc finger family. ATL subfamily.</text>
</comment>
<comment type="subcellular location">
    <subcellularLocation>
        <location evidence="2">Membrane</location>
        <topology evidence="2">Single-pass membrane protein</topology>
    </subcellularLocation>
</comment>
<comment type="caution">
    <text evidence="18">The sequence shown here is derived from an EMBL/GenBank/DDBJ whole genome shotgun (WGS) entry which is preliminary data.</text>
</comment>
<evidence type="ECO:0000256" key="2">
    <source>
        <dbReference type="ARBA" id="ARBA00004167"/>
    </source>
</evidence>
<evidence type="ECO:0000256" key="4">
    <source>
        <dbReference type="ARBA" id="ARBA00012483"/>
    </source>
</evidence>
<dbReference type="Gene3D" id="3.30.40.10">
    <property type="entry name" value="Zinc/RING finger domain, C3HC4 (zinc finger)"/>
    <property type="match status" value="1"/>
</dbReference>
<keyword evidence="19" id="KW-1185">Reference proteome</keyword>
<dbReference type="Proteomes" id="UP001054252">
    <property type="component" value="Unassembled WGS sequence"/>
</dbReference>
<dbReference type="InterPro" id="IPR044600">
    <property type="entry name" value="ATL1/ATL16-like"/>
</dbReference>
<dbReference type="InterPro" id="IPR001841">
    <property type="entry name" value="Znf_RING"/>
</dbReference>
<comment type="catalytic activity">
    <reaction evidence="1">
        <text>S-ubiquitinyl-[E2 ubiquitin-conjugating enzyme]-L-cysteine + [acceptor protein]-L-lysine = [E2 ubiquitin-conjugating enzyme]-L-cysteine + N(6)-ubiquitinyl-[acceptor protein]-L-lysine.</text>
        <dbReference type="EC" id="2.3.2.27"/>
    </reaction>
</comment>
<dbReference type="PANTHER" id="PTHR46913:SF1">
    <property type="entry name" value="RING-H2 FINGER PROTEIN ATL16"/>
    <property type="match status" value="1"/>
</dbReference>
<feature type="transmembrane region" description="Helical" evidence="16">
    <location>
        <begin position="47"/>
        <end position="65"/>
    </location>
</feature>
<dbReference type="GO" id="GO:0061630">
    <property type="term" value="F:ubiquitin protein ligase activity"/>
    <property type="evidence" value="ECO:0007669"/>
    <property type="project" value="UniProtKB-EC"/>
</dbReference>
<proteinExistence type="inferred from homology"/>
<protein>
    <recommendedName>
        <fullName evidence="4">RING-type E3 ubiquitin transferase</fullName>
        <ecNumber evidence="4">2.3.2.27</ecNumber>
    </recommendedName>
</protein>
<dbReference type="PANTHER" id="PTHR46913">
    <property type="entry name" value="RING-H2 FINGER PROTEIN ATL16"/>
    <property type="match status" value="1"/>
</dbReference>
<comment type="pathway">
    <text evidence="3">Protein modification; protein ubiquitination.</text>
</comment>
<evidence type="ECO:0000256" key="9">
    <source>
        <dbReference type="ARBA" id="ARBA00022786"/>
    </source>
</evidence>
<keyword evidence="7" id="KW-0479">Metal-binding</keyword>
<evidence type="ECO:0000256" key="11">
    <source>
        <dbReference type="ARBA" id="ARBA00022989"/>
    </source>
</evidence>
<keyword evidence="10" id="KW-0862">Zinc</keyword>
<sequence>MRSIPCLVPSPASAPHQGPTLADTNPTTLAYCKHENGTLCNILLRPYLVSLVIVICGAFLLPSYYQVLIRLLCPNNDSSFSRNSSQRRRLDEANSDDPSLQIHTRGLDYSVIQRLPISLFKPEDAEEGRRGNTDCTICLGEFEEGEWIKHLPNCSHEFHAASIDSWFQSHSNCPLCRSRVNDLSVSVNILRETLRREEFSQEREAHALRCCRIQGMDCVDNCARSI</sequence>
<evidence type="ECO:0000256" key="3">
    <source>
        <dbReference type="ARBA" id="ARBA00004906"/>
    </source>
</evidence>
<feature type="domain" description="RING-type" evidence="17">
    <location>
        <begin position="135"/>
        <end position="177"/>
    </location>
</feature>
<keyword evidence="6 16" id="KW-0812">Transmembrane</keyword>